<dbReference type="AlphaFoldDB" id="A0AAE1CK22"/>
<dbReference type="EMBL" id="JAWDGP010007896">
    <property type="protein sequence ID" value="KAK3701269.1"/>
    <property type="molecule type" value="Genomic_DNA"/>
</dbReference>
<comment type="caution">
    <text evidence="1">The sequence shown here is derived from an EMBL/GenBank/DDBJ whole genome shotgun (WGS) entry which is preliminary data.</text>
</comment>
<reference evidence="1" key="1">
    <citation type="journal article" date="2023" name="G3 (Bethesda)">
        <title>A reference genome for the long-term kleptoplast-retaining sea slug Elysia crispata morphotype clarki.</title>
        <authorList>
            <person name="Eastman K.E."/>
            <person name="Pendleton A.L."/>
            <person name="Shaikh M.A."/>
            <person name="Suttiyut T."/>
            <person name="Ogas R."/>
            <person name="Tomko P."/>
            <person name="Gavelis G."/>
            <person name="Widhalm J.R."/>
            <person name="Wisecaver J.H."/>
        </authorList>
    </citation>
    <scope>NUCLEOTIDE SEQUENCE</scope>
    <source>
        <strain evidence="1">ECLA1</strain>
    </source>
</reference>
<keyword evidence="2" id="KW-1185">Reference proteome</keyword>
<proteinExistence type="predicted"/>
<protein>
    <submittedName>
        <fullName evidence="1">Uncharacterized protein</fullName>
    </submittedName>
</protein>
<gene>
    <name evidence="1" type="ORF">RRG08_066762</name>
</gene>
<dbReference type="Proteomes" id="UP001283361">
    <property type="component" value="Unassembled WGS sequence"/>
</dbReference>
<sequence>MVKAALHGGVTILKIAGQLQQLPLESLRGISWLPHSILIDTRLKHLPARDLTSCKLQNISSPSLGNSSVPSPTPLGTESLYQFLFLPPESESYFKEILNNEWLSLSTSNDSYARYKSMT</sequence>
<name>A0AAE1CK22_9GAST</name>
<evidence type="ECO:0000313" key="1">
    <source>
        <dbReference type="EMBL" id="KAK3701269.1"/>
    </source>
</evidence>
<organism evidence="1 2">
    <name type="scientific">Elysia crispata</name>
    <name type="common">lettuce slug</name>
    <dbReference type="NCBI Taxonomy" id="231223"/>
    <lineage>
        <taxon>Eukaryota</taxon>
        <taxon>Metazoa</taxon>
        <taxon>Spiralia</taxon>
        <taxon>Lophotrochozoa</taxon>
        <taxon>Mollusca</taxon>
        <taxon>Gastropoda</taxon>
        <taxon>Heterobranchia</taxon>
        <taxon>Euthyneura</taxon>
        <taxon>Panpulmonata</taxon>
        <taxon>Sacoglossa</taxon>
        <taxon>Placobranchoidea</taxon>
        <taxon>Plakobranchidae</taxon>
        <taxon>Elysia</taxon>
    </lineage>
</organism>
<evidence type="ECO:0000313" key="2">
    <source>
        <dbReference type="Proteomes" id="UP001283361"/>
    </source>
</evidence>
<accession>A0AAE1CK22</accession>